<keyword evidence="2" id="KW-1133">Transmembrane helix</keyword>
<name>A0A372M775_9ACTN</name>
<feature type="compositionally biased region" description="Basic and acidic residues" evidence="1">
    <location>
        <begin position="168"/>
        <end position="178"/>
    </location>
</feature>
<keyword evidence="4" id="KW-1185">Reference proteome</keyword>
<evidence type="ECO:0000313" key="4">
    <source>
        <dbReference type="Proteomes" id="UP000263094"/>
    </source>
</evidence>
<accession>A0A372M775</accession>
<gene>
    <name evidence="3" type="ORF">DY218_12070</name>
</gene>
<dbReference type="Proteomes" id="UP000263094">
    <property type="component" value="Unassembled WGS sequence"/>
</dbReference>
<evidence type="ECO:0008006" key="5">
    <source>
        <dbReference type="Google" id="ProtNLM"/>
    </source>
</evidence>
<protein>
    <recommendedName>
        <fullName evidence="5">PH domain-containing protein</fullName>
    </recommendedName>
</protein>
<dbReference type="EMBL" id="QUAK01000066">
    <property type="protein sequence ID" value="RFU86440.1"/>
    <property type="molecule type" value="Genomic_DNA"/>
</dbReference>
<evidence type="ECO:0000313" key="3">
    <source>
        <dbReference type="EMBL" id="RFU86440.1"/>
    </source>
</evidence>
<proteinExistence type="predicted"/>
<feature type="region of interest" description="Disordered" evidence="1">
    <location>
        <begin position="166"/>
        <end position="186"/>
    </location>
</feature>
<dbReference type="AlphaFoldDB" id="A0A372M775"/>
<keyword evidence="2" id="KW-0812">Transmembrane</keyword>
<evidence type="ECO:0000256" key="2">
    <source>
        <dbReference type="SAM" id="Phobius"/>
    </source>
</evidence>
<keyword evidence="2" id="KW-0472">Membrane</keyword>
<organism evidence="3 4">
    <name type="scientific">Streptomyces triticagri</name>
    <dbReference type="NCBI Taxonomy" id="2293568"/>
    <lineage>
        <taxon>Bacteria</taxon>
        <taxon>Bacillati</taxon>
        <taxon>Actinomycetota</taxon>
        <taxon>Actinomycetes</taxon>
        <taxon>Kitasatosporales</taxon>
        <taxon>Streptomycetaceae</taxon>
        <taxon>Streptomyces</taxon>
    </lineage>
</organism>
<comment type="caution">
    <text evidence="3">The sequence shown here is derived from an EMBL/GenBank/DDBJ whole genome shotgun (WGS) entry which is preliminary data.</text>
</comment>
<sequence>MLGGLGGTVTVSLGTAAAGARMGGGARLALAAAAVLVVVLVTLGVRRMWRVAGDRRACLGVGPQGVWWYEQGVAVLFPWQALAGTAVLGLRTRTARSSYVTEYLELFTVTAVAPVHRVVDCLVVDGHYRLELPDAWLLGGLLPLTRGIADPLSGTLAQLSPGRWWGRTTRDRTAPDRMRRPHGPTA</sequence>
<feature type="transmembrane region" description="Helical" evidence="2">
    <location>
        <begin position="28"/>
        <end position="46"/>
    </location>
</feature>
<evidence type="ECO:0000256" key="1">
    <source>
        <dbReference type="SAM" id="MobiDB-lite"/>
    </source>
</evidence>
<reference evidence="3 4" key="1">
    <citation type="submission" date="2018-08" db="EMBL/GenBank/DDBJ databases">
        <title>Isolation, diversity and antifungal activity of Actinobacteria from wheat.</title>
        <authorList>
            <person name="Han C."/>
        </authorList>
    </citation>
    <scope>NUCLEOTIDE SEQUENCE [LARGE SCALE GENOMIC DNA]</scope>
    <source>
        <strain evidence="3 4">NEAU-YY421</strain>
    </source>
</reference>